<dbReference type="OrthoDB" id="1627850at2759"/>
<protein>
    <recommendedName>
        <fullName evidence="4">BHLH domain-containing protein</fullName>
    </recommendedName>
</protein>
<dbReference type="CDD" id="cd11393">
    <property type="entry name" value="bHLH_AtbHLH_like"/>
    <property type="match status" value="1"/>
</dbReference>
<evidence type="ECO:0000313" key="5">
    <source>
        <dbReference type="EMBL" id="CAA2614337.1"/>
    </source>
</evidence>
<accession>A0A7I8I9I5</accession>
<keyword evidence="7" id="KW-1185">Reference proteome</keyword>
<dbReference type="PROSITE" id="PS50888">
    <property type="entry name" value="BHLH"/>
    <property type="match status" value="1"/>
</dbReference>
<dbReference type="AlphaFoldDB" id="A0A7I8I9I5"/>
<dbReference type="GO" id="GO:0046983">
    <property type="term" value="F:protein dimerization activity"/>
    <property type="evidence" value="ECO:0007669"/>
    <property type="project" value="InterPro"/>
</dbReference>
<proteinExistence type="inferred from homology"/>
<keyword evidence="3" id="KW-0804">Transcription</keyword>
<sequence>MEGNSQGTFNHSEPVSSSVAVDTECVCEHALDAAVDEFEAQKNSFVAESLLPSPLYDQPSCDDVDLLSAIPLPPDGIPQEFIAKYGCWKADDDPEGPGHPPSKRLKRPPVFSEFHCHDQRDMLSLEDYLVSLCPCPVEEQLYEESYNAAVQSETAAVTVAAQGLCSKESTSSNAIDSRRRRAKIAEGIKALEESTPQSGKVHLEPRSVFRHCSFRLQGIILPCCFYGTRESVLDDAIDYIKYLKLQLLASHALGQSRLGGEPIHHPFVHLEGFGHYILHQQMRTEPLEEVMGHLMESNLPTAIRLLESKGLELLPISSADIILRAGTAL</sequence>
<evidence type="ECO:0000256" key="3">
    <source>
        <dbReference type="ARBA" id="ARBA00023163"/>
    </source>
</evidence>
<comment type="similarity">
    <text evidence="1">Belongs to the bHLH protein family.</text>
</comment>
<dbReference type="EMBL" id="LR746264">
    <property type="protein sequence ID" value="CAA7388728.1"/>
    <property type="molecule type" value="Genomic_DNA"/>
</dbReference>
<keyword evidence="2" id="KW-0805">Transcription regulation</keyword>
<name>A0A7I8I9I5_SPIIN</name>
<evidence type="ECO:0000313" key="6">
    <source>
        <dbReference type="EMBL" id="CAA7388728.1"/>
    </source>
</evidence>
<feature type="domain" description="BHLH" evidence="4">
    <location>
        <begin position="168"/>
        <end position="243"/>
    </location>
</feature>
<dbReference type="Gene3D" id="4.10.280.10">
    <property type="entry name" value="Helix-loop-helix DNA-binding domain"/>
    <property type="match status" value="1"/>
</dbReference>
<dbReference type="InterPro" id="IPR045239">
    <property type="entry name" value="bHLH95_bHLH"/>
</dbReference>
<dbReference type="InterPro" id="IPR036638">
    <property type="entry name" value="HLH_DNA-bd_sf"/>
</dbReference>
<reference evidence="5" key="1">
    <citation type="submission" date="2019-12" db="EMBL/GenBank/DDBJ databases">
        <authorList>
            <person name="Scholz U."/>
            <person name="Mascher M."/>
            <person name="Fiebig A."/>
        </authorList>
    </citation>
    <scope>NUCLEOTIDE SEQUENCE</scope>
</reference>
<evidence type="ECO:0000256" key="2">
    <source>
        <dbReference type="ARBA" id="ARBA00023015"/>
    </source>
</evidence>
<evidence type="ECO:0000313" key="7">
    <source>
        <dbReference type="Proteomes" id="UP000663760"/>
    </source>
</evidence>
<evidence type="ECO:0000256" key="1">
    <source>
        <dbReference type="ARBA" id="ARBA00005510"/>
    </source>
</evidence>
<dbReference type="EMBL" id="LR743588">
    <property type="protein sequence ID" value="CAA2614337.1"/>
    <property type="molecule type" value="Genomic_DNA"/>
</dbReference>
<gene>
    <name evidence="5" type="ORF">SI7747_01000724</name>
    <name evidence="6" type="ORF">SI8410_01000914</name>
</gene>
<organism evidence="5">
    <name type="scientific">Spirodela intermedia</name>
    <name type="common">Intermediate duckweed</name>
    <dbReference type="NCBI Taxonomy" id="51605"/>
    <lineage>
        <taxon>Eukaryota</taxon>
        <taxon>Viridiplantae</taxon>
        <taxon>Streptophyta</taxon>
        <taxon>Embryophyta</taxon>
        <taxon>Tracheophyta</taxon>
        <taxon>Spermatophyta</taxon>
        <taxon>Magnoliopsida</taxon>
        <taxon>Liliopsida</taxon>
        <taxon>Araceae</taxon>
        <taxon>Lemnoideae</taxon>
        <taxon>Spirodela</taxon>
    </lineage>
</organism>
<evidence type="ECO:0000259" key="4">
    <source>
        <dbReference type="PROSITE" id="PS50888"/>
    </source>
</evidence>
<dbReference type="InterPro" id="IPR011598">
    <property type="entry name" value="bHLH_dom"/>
</dbReference>
<dbReference type="Proteomes" id="UP000663760">
    <property type="component" value="Chromosome 1"/>
</dbReference>